<evidence type="ECO:0000256" key="4">
    <source>
        <dbReference type="ARBA" id="ARBA00022692"/>
    </source>
</evidence>
<accession>A0A853DH82</accession>
<keyword evidence="11" id="KW-1185">Reference proteome</keyword>
<comment type="subcellular location">
    <subcellularLocation>
        <location evidence="1">Cell membrane</location>
        <topology evidence="1">Multi-pass membrane protein</topology>
    </subcellularLocation>
</comment>
<dbReference type="AlphaFoldDB" id="A0A853DH82"/>
<feature type="transmembrane region" description="Helical" evidence="8">
    <location>
        <begin position="97"/>
        <end position="116"/>
    </location>
</feature>
<evidence type="ECO:0000256" key="5">
    <source>
        <dbReference type="ARBA" id="ARBA00022989"/>
    </source>
</evidence>
<sequence length="275" mass="30824">MSGTDPWSARPDLPPGQKPPAAVDLTKPVRQRVRSEPGELPPVEEDAPREWWDDPRMPWTGKPGRKDLWCWGCIAVLGIYGLATLPLRAFLLGLNTYALAAFSGSNIAMVDIGARLRTGHEPYWWVGLLMAALTSIKFDWIFWWAGRLWGHGIIEVVAGRSRWAARTAAIAERLAKRFGGPAVFLVWFVPFLPSAIVNAFVGDVGMRLRRFLLIDFAAAIVYRGIWMYAGYRIGAPAKDFVHTLSRYSTYLTYATIAIVVVGTIVRSRRQPVRRT</sequence>
<feature type="region of interest" description="Disordered" evidence="7">
    <location>
        <begin position="1"/>
        <end position="47"/>
    </location>
</feature>
<keyword evidence="5 8" id="KW-1133">Transmembrane helix</keyword>
<feature type="transmembrane region" description="Helical" evidence="8">
    <location>
        <begin position="213"/>
        <end position="235"/>
    </location>
</feature>
<evidence type="ECO:0000256" key="2">
    <source>
        <dbReference type="ARBA" id="ARBA00010792"/>
    </source>
</evidence>
<comment type="caution">
    <text evidence="10">The sequence shown here is derived from an EMBL/GenBank/DDBJ whole genome shotgun (WGS) entry which is preliminary data.</text>
</comment>
<evidence type="ECO:0000313" key="11">
    <source>
        <dbReference type="Proteomes" id="UP000571817"/>
    </source>
</evidence>
<dbReference type="PANTHER" id="PTHR42709">
    <property type="entry name" value="ALKALINE PHOSPHATASE LIKE PROTEIN"/>
    <property type="match status" value="1"/>
</dbReference>
<evidence type="ECO:0000259" key="9">
    <source>
        <dbReference type="Pfam" id="PF09335"/>
    </source>
</evidence>
<evidence type="ECO:0000256" key="1">
    <source>
        <dbReference type="ARBA" id="ARBA00004651"/>
    </source>
</evidence>
<dbReference type="Proteomes" id="UP000571817">
    <property type="component" value="Unassembled WGS sequence"/>
</dbReference>
<protein>
    <submittedName>
        <fullName evidence="10">Membrane protein DedA with SNARE-associated domain</fullName>
    </submittedName>
</protein>
<evidence type="ECO:0000256" key="8">
    <source>
        <dbReference type="SAM" id="Phobius"/>
    </source>
</evidence>
<evidence type="ECO:0000256" key="7">
    <source>
        <dbReference type="SAM" id="MobiDB-lite"/>
    </source>
</evidence>
<evidence type="ECO:0000256" key="6">
    <source>
        <dbReference type="ARBA" id="ARBA00023136"/>
    </source>
</evidence>
<dbReference type="GO" id="GO:0005886">
    <property type="term" value="C:plasma membrane"/>
    <property type="evidence" value="ECO:0007669"/>
    <property type="project" value="UniProtKB-SubCell"/>
</dbReference>
<name>A0A853DH82_9MICO</name>
<feature type="transmembrane region" description="Helical" evidence="8">
    <location>
        <begin position="247"/>
        <end position="265"/>
    </location>
</feature>
<dbReference type="PANTHER" id="PTHR42709:SF6">
    <property type="entry name" value="UNDECAPRENYL PHOSPHATE TRANSPORTER A"/>
    <property type="match status" value="1"/>
</dbReference>
<dbReference type="InterPro" id="IPR032816">
    <property type="entry name" value="VTT_dom"/>
</dbReference>
<keyword evidence="6 8" id="KW-0472">Membrane</keyword>
<dbReference type="RefSeq" id="WP_179479889.1">
    <property type="nucleotide sequence ID" value="NZ_JACCFW010000001.1"/>
</dbReference>
<gene>
    <name evidence="10" type="ORF">HNR15_001164</name>
</gene>
<evidence type="ECO:0000256" key="3">
    <source>
        <dbReference type="ARBA" id="ARBA00022475"/>
    </source>
</evidence>
<reference evidence="10 11" key="1">
    <citation type="submission" date="2020-07" db="EMBL/GenBank/DDBJ databases">
        <title>Sequencing the genomes of 1000 actinobacteria strains.</title>
        <authorList>
            <person name="Klenk H.-P."/>
        </authorList>
    </citation>
    <scope>NUCLEOTIDE SEQUENCE [LARGE SCALE GENOMIC DNA]</scope>
    <source>
        <strain evidence="10 11">DSM 29531</strain>
    </source>
</reference>
<feature type="transmembrane region" description="Helical" evidence="8">
    <location>
        <begin position="123"/>
        <end position="145"/>
    </location>
</feature>
<dbReference type="InterPro" id="IPR051311">
    <property type="entry name" value="DedA_domain"/>
</dbReference>
<proteinExistence type="inferred from homology"/>
<organism evidence="10 11">
    <name type="scientific">Allobranchiibius huperziae</name>
    <dbReference type="NCBI Taxonomy" id="1874116"/>
    <lineage>
        <taxon>Bacteria</taxon>
        <taxon>Bacillati</taxon>
        <taxon>Actinomycetota</taxon>
        <taxon>Actinomycetes</taxon>
        <taxon>Micrococcales</taxon>
        <taxon>Dermacoccaceae</taxon>
        <taxon>Allobranchiibius</taxon>
    </lineage>
</organism>
<feature type="transmembrane region" description="Helical" evidence="8">
    <location>
        <begin position="182"/>
        <end position="201"/>
    </location>
</feature>
<evidence type="ECO:0000313" key="10">
    <source>
        <dbReference type="EMBL" id="NYJ74201.1"/>
    </source>
</evidence>
<dbReference type="Pfam" id="PF09335">
    <property type="entry name" value="VTT_dom"/>
    <property type="match status" value="1"/>
</dbReference>
<keyword evidence="3" id="KW-1003">Cell membrane</keyword>
<dbReference type="EMBL" id="JACCFW010000001">
    <property type="protein sequence ID" value="NYJ74201.1"/>
    <property type="molecule type" value="Genomic_DNA"/>
</dbReference>
<feature type="domain" description="VTT" evidence="9">
    <location>
        <begin position="124"/>
        <end position="231"/>
    </location>
</feature>
<comment type="similarity">
    <text evidence="2">Belongs to the DedA family.</text>
</comment>
<keyword evidence="4 8" id="KW-0812">Transmembrane</keyword>
<feature type="transmembrane region" description="Helical" evidence="8">
    <location>
        <begin position="68"/>
        <end position="91"/>
    </location>
</feature>